<gene>
    <name evidence="1" type="ORF">M0R45_006773</name>
</gene>
<organism evidence="1 2">
    <name type="scientific">Rubus argutus</name>
    <name type="common">Southern blackberry</name>
    <dbReference type="NCBI Taxonomy" id="59490"/>
    <lineage>
        <taxon>Eukaryota</taxon>
        <taxon>Viridiplantae</taxon>
        <taxon>Streptophyta</taxon>
        <taxon>Embryophyta</taxon>
        <taxon>Tracheophyta</taxon>
        <taxon>Spermatophyta</taxon>
        <taxon>Magnoliopsida</taxon>
        <taxon>eudicotyledons</taxon>
        <taxon>Gunneridae</taxon>
        <taxon>Pentapetalae</taxon>
        <taxon>rosids</taxon>
        <taxon>fabids</taxon>
        <taxon>Rosales</taxon>
        <taxon>Rosaceae</taxon>
        <taxon>Rosoideae</taxon>
        <taxon>Rosoideae incertae sedis</taxon>
        <taxon>Rubus</taxon>
    </lineage>
</organism>
<comment type="caution">
    <text evidence="1">The sequence shown here is derived from an EMBL/GenBank/DDBJ whole genome shotgun (WGS) entry which is preliminary data.</text>
</comment>
<keyword evidence="2" id="KW-1185">Reference proteome</keyword>
<evidence type="ECO:0000313" key="2">
    <source>
        <dbReference type="Proteomes" id="UP001457282"/>
    </source>
</evidence>
<proteinExistence type="predicted"/>
<dbReference type="EMBL" id="JBEDUW010000001">
    <property type="protein sequence ID" value="KAK9951319.1"/>
    <property type="molecule type" value="Genomic_DNA"/>
</dbReference>
<dbReference type="Proteomes" id="UP001457282">
    <property type="component" value="Unassembled WGS sequence"/>
</dbReference>
<accession>A0AAW1YS52</accession>
<reference evidence="1 2" key="1">
    <citation type="journal article" date="2023" name="G3 (Bethesda)">
        <title>A chromosome-length genome assembly and annotation of blackberry (Rubus argutus, cv. 'Hillquist').</title>
        <authorList>
            <person name="Bruna T."/>
            <person name="Aryal R."/>
            <person name="Dudchenko O."/>
            <person name="Sargent D.J."/>
            <person name="Mead D."/>
            <person name="Buti M."/>
            <person name="Cavallini A."/>
            <person name="Hytonen T."/>
            <person name="Andres J."/>
            <person name="Pham M."/>
            <person name="Weisz D."/>
            <person name="Mascagni F."/>
            <person name="Usai G."/>
            <person name="Natali L."/>
            <person name="Bassil N."/>
            <person name="Fernandez G.E."/>
            <person name="Lomsadze A."/>
            <person name="Armour M."/>
            <person name="Olukolu B."/>
            <person name="Poorten T."/>
            <person name="Britton C."/>
            <person name="Davik J."/>
            <person name="Ashrafi H."/>
            <person name="Aiden E.L."/>
            <person name="Borodovsky M."/>
            <person name="Worthington M."/>
        </authorList>
    </citation>
    <scope>NUCLEOTIDE SEQUENCE [LARGE SCALE GENOMIC DNA]</scope>
    <source>
        <strain evidence="1">PI 553951</strain>
    </source>
</reference>
<dbReference type="AlphaFoldDB" id="A0AAW1YS52"/>
<name>A0AAW1YS52_RUBAR</name>
<evidence type="ECO:0000313" key="1">
    <source>
        <dbReference type="EMBL" id="KAK9951319.1"/>
    </source>
</evidence>
<sequence>MRSTAPRQIKSGPCGEAVSAAACDFRRGLGASEMTRWWDVDGSSAWFGSVRLVGERRSFPVDWAPWFTTVRVQGVSCVMDEAGDGGGLSTGRWGLSFTVKSLALIMVWCEAVIGVGGDCLDFGVDWVGIWNLVAGDGDCGYVRTGLVVLGIMEMAGNHD</sequence>
<protein>
    <submittedName>
        <fullName evidence="1">Uncharacterized protein</fullName>
    </submittedName>
</protein>